<accession>A0A0G2GA20</accession>
<dbReference type="InterPro" id="IPR050493">
    <property type="entry name" value="FAD-dep_Monooxygenase_BioMet"/>
</dbReference>
<feature type="domain" description="FAD-dependent oxidoreductase 2 FAD-binding" evidence="6">
    <location>
        <begin position="29"/>
        <end position="58"/>
    </location>
</feature>
<evidence type="ECO:0000256" key="4">
    <source>
        <dbReference type="ARBA" id="ARBA00023033"/>
    </source>
</evidence>
<keyword evidence="2" id="KW-0285">Flavoprotein</keyword>
<sequence>MAPQSRPDDPVQPPPPKAQGSTKTTTTRVLIIGAGFAGLTAAIECVRHGHAPVTLLEAFPRPTTNLVGDIISFGHNAGRVFRRWPGVEATLDPICHRSKELVFNRYDGEHLMTQTWEEGALEEKGGKKFNGHRGEIHRVEDKPKSSGYAIWRAWFPSDELAKDPLTRHLVVDGDTHTGWLGPDIHFLAASIKNGTSFSWVCTHKDTADVAESWSAPGSVDDALALLSDWSPTVRAIVRHTPSDRLVDWKLVYRDPLPTWVSPGRRIALIGDAAHPFLPTSIQGASQAVEDGVTVAVCLELATSGSGEGKKGDVREALLAYERMRYERVRKAQKTGETTRDRWHKADFDKVKEQPEAVKLPREEWLLGHDAEAHAYAVYGETVERIRKEEAKGVPDVTSLL</sequence>
<evidence type="ECO:0000313" key="7">
    <source>
        <dbReference type="EMBL" id="KKY13990.1"/>
    </source>
</evidence>
<keyword evidence="3" id="KW-0560">Oxidoreductase</keyword>
<dbReference type="Pfam" id="PF00890">
    <property type="entry name" value="FAD_binding_2"/>
    <property type="match status" value="1"/>
</dbReference>
<name>A0A0G2GA20_9PEZI</name>
<proteinExistence type="inferred from homology"/>
<evidence type="ECO:0000256" key="2">
    <source>
        <dbReference type="ARBA" id="ARBA00022630"/>
    </source>
</evidence>
<dbReference type="EMBL" id="LAQI01000249">
    <property type="protein sequence ID" value="KKY13990.1"/>
    <property type="molecule type" value="Genomic_DNA"/>
</dbReference>
<dbReference type="InterPro" id="IPR003953">
    <property type="entry name" value="FAD-dep_OxRdtase_2_FAD-bd"/>
</dbReference>
<dbReference type="AlphaFoldDB" id="A0A0G2GA20"/>
<dbReference type="SUPFAM" id="SSF51905">
    <property type="entry name" value="FAD/NAD(P)-binding domain"/>
    <property type="match status" value="1"/>
</dbReference>
<comment type="similarity">
    <text evidence="1">Belongs to the paxM FAD-dependent monooxygenase family.</text>
</comment>
<dbReference type="PANTHER" id="PTHR13789">
    <property type="entry name" value="MONOOXYGENASE"/>
    <property type="match status" value="1"/>
</dbReference>
<evidence type="ECO:0000256" key="3">
    <source>
        <dbReference type="ARBA" id="ARBA00023002"/>
    </source>
</evidence>
<reference evidence="7 8" key="1">
    <citation type="submission" date="2015-03" db="EMBL/GenBank/DDBJ databases">
        <authorList>
            <person name="Morales-Cruz A."/>
            <person name="Amrine K.C."/>
            <person name="Cantu D."/>
        </authorList>
    </citation>
    <scope>NUCLEOTIDE SEQUENCE [LARGE SCALE GENOMIC DNA]</scope>
    <source>
        <strain evidence="7">DS831</strain>
    </source>
</reference>
<feature type="region of interest" description="Disordered" evidence="5">
    <location>
        <begin position="1"/>
        <end position="25"/>
    </location>
</feature>
<comment type="caution">
    <text evidence="7">The sequence shown here is derived from an EMBL/GenBank/DDBJ whole genome shotgun (WGS) entry which is preliminary data.</text>
</comment>
<evidence type="ECO:0000256" key="1">
    <source>
        <dbReference type="ARBA" id="ARBA00007992"/>
    </source>
</evidence>
<evidence type="ECO:0000256" key="5">
    <source>
        <dbReference type="SAM" id="MobiDB-lite"/>
    </source>
</evidence>
<dbReference type="PANTHER" id="PTHR13789:SF236">
    <property type="entry name" value="MONOOXYGENASE, PUTATIVE (AFU_ORTHOLOGUE AFUA_6G12060)-RELATED"/>
    <property type="match status" value="1"/>
</dbReference>
<protein>
    <submittedName>
        <fullName evidence="7">Putative monooxygenase fad-binding protein</fullName>
    </submittedName>
</protein>
<dbReference type="Gene3D" id="3.50.50.60">
    <property type="entry name" value="FAD/NAD(P)-binding domain"/>
    <property type="match status" value="2"/>
</dbReference>
<reference evidence="7 8" key="2">
    <citation type="submission" date="2015-05" db="EMBL/GenBank/DDBJ databases">
        <title>Distinctive expansion of gene families associated with plant cell wall degradation and secondary metabolism in the genomes of grapevine trunk pathogens.</title>
        <authorList>
            <person name="Lawrence D.P."/>
            <person name="Travadon R."/>
            <person name="Rolshausen P.E."/>
            <person name="Baumgartner K."/>
        </authorList>
    </citation>
    <scope>NUCLEOTIDE SEQUENCE [LARGE SCALE GENOMIC DNA]</scope>
    <source>
        <strain evidence="7">DS831</strain>
    </source>
</reference>
<dbReference type="PRINTS" id="PR00420">
    <property type="entry name" value="RNGMNOXGNASE"/>
</dbReference>
<dbReference type="Proteomes" id="UP000034182">
    <property type="component" value="Unassembled WGS sequence"/>
</dbReference>
<dbReference type="GO" id="GO:0004497">
    <property type="term" value="F:monooxygenase activity"/>
    <property type="evidence" value="ECO:0007669"/>
    <property type="project" value="UniProtKB-KW"/>
</dbReference>
<organism evidence="7 8">
    <name type="scientific">Diplodia seriata</name>
    <dbReference type="NCBI Taxonomy" id="420778"/>
    <lineage>
        <taxon>Eukaryota</taxon>
        <taxon>Fungi</taxon>
        <taxon>Dikarya</taxon>
        <taxon>Ascomycota</taxon>
        <taxon>Pezizomycotina</taxon>
        <taxon>Dothideomycetes</taxon>
        <taxon>Dothideomycetes incertae sedis</taxon>
        <taxon>Botryosphaeriales</taxon>
        <taxon>Botryosphaeriaceae</taxon>
        <taxon>Diplodia</taxon>
    </lineage>
</organism>
<evidence type="ECO:0000313" key="8">
    <source>
        <dbReference type="Proteomes" id="UP000034182"/>
    </source>
</evidence>
<gene>
    <name evidence="7" type="ORF">UCDDS831_g08535</name>
</gene>
<evidence type="ECO:0000259" key="6">
    <source>
        <dbReference type="Pfam" id="PF00890"/>
    </source>
</evidence>
<dbReference type="InterPro" id="IPR036188">
    <property type="entry name" value="FAD/NAD-bd_sf"/>
</dbReference>
<keyword evidence="4 7" id="KW-0503">Monooxygenase</keyword>